<dbReference type="RefSeq" id="WP_169669554.1">
    <property type="nucleotide sequence ID" value="NZ_JABBHF010000001.1"/>
</dbReference>
<evidence type="ECO:0000313" key="3">
    <source>
        <dbReference type="Proteomes" id="UP000746690"/>
    </source>
</evidence>
<evidence type="ECO:0000256" key="1">
    <source>
        <dbReference type="SAM" id="Phobius"/>
    </source>
</evidence>
<keyword evidence="1" id="KW-1133">Transmembrane helix</keyword>
<feature type="transmembrane region" description="Helical" evidence="1">
    <location>
        <begin position="84"/>
        <end position="103"/>
    </location>
</feature>
<evidence type="ECO:0000313" key="2">
    <source>
        <dbReference type="EMBL" id="NMH86274.1"/>
    </source>
</evidence>
<keyword evidence="1" id="KW-0472">Membrane</keyword>
<comment type="caution">
    <text evidence="2">The sequence shown here is derived from an EMBL/GenBank/DDBJ whole genome shotgun (WGS) entry which is preliminary data.</text>
</comment>
<accession>A0ABX1RUV5</accession>
<reference evidence="2 3" key="1">
    <citation type="submission" date="2020-04" db="EMBL/GenBank/DDBJ databases">
        <title>A Flavivirga sp. nov.</title>
        <authorList>
            <person name="Sun X."/>
        </authorList>
    </citation>
    <scope>NUCLEOTIDE SEQUENCE [LARGE SCALE GENOMIC DNA]</scope>
    <source>
        <strain evidence="2 3">Y03</strain>
    </source>
</reference>
<keyword evidence="3" id="KW-1185">Reference proteome</keyword>
<feature type="transmembrane region" description="Helical" evidence="1">
    <location>
        <begin position="57"/>
        <end position="77"/>
    </location>
</feature>
<dbReference type="EMBL" id="JABBHF010000001">
    <property type="protein sequence ID" value="NMH86274.1"/>
    <property type="molecule type" value="Genomic_DNA"/>
</dbReference>
<sequence length="141" mass="15557">MNQNIIKLFLRLAISIGFLSAVADRFGFWQKEVSAWGNWQSFLDYTQVINPIVPKSLIPFLGTTATVAEIIFAIGLLVGWKTELFAKLSGYLLLVFALAMSFSTGIKGVFDYSVLSASAAAFALSLMKEKYFEIDGVLSKK</sequence>
<keyword evidence="1" id="KW-0812">Transmembrane</keyword>
<organism evidence="2 3">
    <name type="scientific">Flavivirga algicola</name>
    <dbReference type="NCBI Taxonomy" id="2729136"/>
    <lineage>
        <taxon>Bacteria</taxon>
        <taxon>Pseudomonadati</taxon>
        <taxon>Bacteroidota</taxon>
        <taxon>Flavobacteriia</taxon>
        <taxon>Flavobacteriales</taxon>
        <taxon>Flavobacteriaceae</taxon>
        <taxon>Flavivirga</taxon>
    </lineage>
</organism>
<proteinExistence type="predicted"/>
<dbReference type="Proteomes" id="UP000746690">
    <property type="component" value="Unassembled WGS sequence"/>
</dbReference>
<gene>
    <name evidence="2" type="ORF">HHX25_02040</name>
</gene>
<protein>
    <submittedName>
        <fullName evidence="2">DoxX family protein</fullName>
    </submittedName>
</protein>
<name>A0ABX1RUV5_9FLAO</name>